<keyword evidence="1" id="KW-1133">Transmembrane helix</keyword>
<protein>
    <submittedName>
        <fullName evidence="2">Uncharacterized protein</fullName>
    </submittedName>
</protein>
<comment type="caution">
    <text evidence="2">The sequence shown here is derived from an EMBL/GenBank/DDBJ whole genome shotgun (WGS) entry which is preliminary data.</text>
</comment>
<dbReference type="AlphaFoldDB" id="A0AAE0IPK9"/>
<reference evidence="2" key="2">
    <citation type="submission" date="2023-06" db="EMBL/GenBank/DDBJ databases">
        <authorList>
            <consortium name="Lawrence Berkeley National Laboratory"/>
            <person name="Haridas S."/>
            <person name="Hensen N."/>
            <person name="Bonometti L."/>
            <person name="Westerberg I."/>
            <person name="Brannstrom I.O."/>
            <person name="Guillou S."/>
            <person name="Cros-Aarteil S."/>
            <person name="Calhoun S."/>
            <person name="Kuo A."/>
            <person name="Mondo S."/>
            <person name="Pangilinan J."/>
            <person name="Riley R."/>
            <person name="Labutti K."/>
            <person name="Andreopoulos B."/>
            <person name="Lipzen A."/>
            <person name="Chen C."/>
            <person name="Yanf M."/>
            <person name="Daum C."/>
            <person name="Ng V."/>
            <person name="Clum A."/>
            <person name="Steindorff A."/>
            <person name="Ohm R."/>
            <person name="Martin F."/>
            <person name="Silar P."/>
            <person name="Natvig D."/>
            <person name="Lalanne C."/>
            <person name="Gautier V."/>
            <person name="Ament-Velasquez S.L."/>
            <person name="Kruys A."/>
            <person name="Hutchinson M.I."/>
            <person name="Powell A.J."/>
            <person name="Barry K."/>
            <person name="Miller A.N."/>
            <person name="Grigoriev I.V."/>
            <person name="Debuchy R."/>
            <person name="Gladieux P."/>
            <person name="Thoren M.H."/>
            <person name="Johannesson H."/>
        </authorList>
    </citation>
    <scope>NUCLEOTIDE SEQUENCE</scope>
    <source>
        <strain evidence="2">CBS 118394</strain>
    </source>
</reference>
<keyword evidence="1" id="KW-0472">Membrane</keyword>
<keyword evidence="1" id="KW-0812">Transmembrane</keyword>
<dbReference type="EMBL" id="JAUEDM010000001">
    <property type="protein sequence ID" value="KAK3328814.1"/>
    <property type="molecule type" value="Genomic_DNA"/>
</dbReference>
<accession>A0AAE0IPK9</accession>
<name>A0AAE0IPK9_9PEZI</name>
<keyword evidence="3" id="KW-1185">Reference proteome</keyword>
<gene>
    <name evidence="2" type="ORF">B0H66DRAFT_596430</name>
</gene>
<evidence type="ECO:0000313" key="2">
    <source>
        <dbReference type="EMBL" id="KAK3328814.1"/>
    </source>
</evidence>
<dbReference type="Proteomes" id="UP001283341">
    <property type="component" value="Unassembled WGS sequence"/>
</dbReference>
<sequence length="184" mass="21077">MGVLVSNLTAVVTSNDGDDDDEQRLYRCWALQGCDITYLLLLLNSITTNAPSPKQTQSCVPNNHRIIPLLAPAYNKHICPHRSERWEIRTNPLGCHVSTITTLTSIVNILSTLLVVLLVWLAAWAVARLRKRNREKPGWLWNIISSTSRWSEQLTVLRRKLLFQRRKNPDDDDETVEEEARPLL</sequence>
<organism evidence="2 3">
    <name type="scientific">Apodospora peruviana</name>
    <dbReference type="NCBI Taxonomy" id="516989"/>
    <lineage>
        <taxon>Eukaryota</taxon>
        <taxon>Fungi</taxon>
        <taxon>Dikarya</taxon>
        <taxon>Ascomycota</taxon>
        <taxon>Pezizomycotina</taxon>
        <taxon>Sordariomycetes</taxon>
        <taxon>Sordariomycetidae</taxon>
        <taxon>Sordariales</taxon>
        <taxon>Lasiosphaeriaceae</taxon>
        <taxon>Apodospora</taxon>
    </lineage>
</organism>
<proteinExistence type="predicted"/>
<evidence type="ECO:0000256" key="1">
    <source>
        <dbReference type="SAM" id="Phobius"/>
    </source>
</evidence>
<reference evidence="2" key="1">
    <citation type="journal article" date="2023" name="Mol. Phylogenet. Evol.">
        <title>Genome-scale phylogeny and comparative genomics of the fungal order Sordariales.</title>
        <authorList>
            <person name="Hensen N."/>
            <person name="Bonometti L."/>
            <person name="Westerberg I."/>
            <person name="Brannstrom I.O."/>
            <person name="Guillou S."/>
            <person name="Cros-Aarteil S."/>
            <person name="Calhoun S."/>
            <person name="Haridas S."/>
            <person name="Kuo A."/>
            <person name="Mondo S."/>
            <person name="Pangilinan J."/>
            <person name="Riley R."/>
            <person name="LaButti K."/>
            <person name="Andreopoulos B."/>
            <person name="Lipzen A."/>
            <person name="Chen C."/>
            <person name="Yan M."/>
            <person name="Daum C."/>
            <person name="Ng V."/>
            <person name="Clum A."/>
            <person name="Steindorff A."/>
            <person name="Ohm R.A."/>
            <person name="Martin F."/>
            <person name="Silar P."/>
            <person name="Natvig D.O."/>
            <person name="Lalanne C."/>
            <person name="Gautier V."/>
            <person name="Ament-Velasquez S.L."/>
            <person name="Kruys A."/>
            <person name="Hutchinson M.I."/>
            <person name="Powell A.J."/>
            <person name="Barry K."/>
            <person name="Miller A.N."/>
            <person name="Grigoriev I.V."/>
            <person name="Debuchy R."/>
            <person name="Gladieux P."/>
            <person name="Hiltunen Thoren M."/>
            <person name="Johannesson H."/>
        </authorList>
    </citation>
    <scope>NUCLEOTIDE SEQUENCE</scope>
    <source>
        <strain evidence="2">CBS 118394</strain>
    </source>
</reference>
<evidence type="ECO:0000313" key="3">
    <source>
        <dbReference type="Proteomes" id="UP001283341"/>
    </source>
</evidence>
<feature type="transmembrane region" description="Helical" evidence="1">
    <location>
        <begin position="106"/>
        <end position="127"/>
    </location>
</feature>